<protein>
    <submittedName>
        <fullName evidence="1">Uncharacterized protein</fullName>
    </submittedName>
</protein>
<dbReference type="Proteomes" id="UP000005713">
    <property type="component" value="Unassembled WGS sequence"/>
</dbReference>
<sequence>MLRPFARRAAAMVFMHAGTPAWTEVSSTISGISSRLTPVFIAARI</sequence>
<proteinExistence type="predicted"/>
<reference evidence="1 2" key="1">
    <citation type="submission" date="2006-06" db="EMBL/GenBank/DDBJ databases">
        <authorList>
            <person name="Moran M.A."/>
            <person name="Ferriera S."/>
            <person name="Johnson J."/>
            <person name="Kravitz S."/>
            <person name="Beeson K."/>
            <person name="Sutton G."/>
            <person name="Rogers Y.-H."/>
            <person name="Friedman R."/>
            <person name="Frazier M."/>
            <person name="Venter J.C."/>
        </authorList>
    </citation>
    <scope>NUCLEOTIDE SEQUENCE [LARGE SCALE GENOMIC DNA]</scope>
    <source>
        <strain evidence="1 2">E-37</strain>
    </source>
</reference>
<organism evidence="1 2">
    <name type="scientific">Sagittula stellata (strain ATCC 700073 / DSM 11524 / E-37)</name>
    <dbReference type="NCBI Taxonomy" id="388399"/>
    <lineage>
        <taxon>Bacteria</taxon>
        <taxon>Pseudomonadati</taxon>
        <taxon>Pseudomonadota</taxon>
        <taxon>Alphaproteobacteria</taxon>
        <taxon>Rhodobacterales</taxon>
        <taxon>Roseobacteraceae</taxon>
        <taxon>Sagittula</taxon>
    </lineage>
</organism>
<gene>
    <name evidence="1" type="ORF">SSE37_00240</name>
</gene>
<evidence type="ECO:0000313" key="1">
    <source>
        <dbReference type="EMBL" id="EBA06853.1"/>
    </source>
</evidence>
<keyword evidence="2" id="KW-1185">Reference proteome</keyword>
<evidence type="ECO:0000313" key="2">
    <source>
        <dbReference type="Proteomes" id="UP000005713"/>
    </source>
</evidence>
<dbReference type="EMBL" id="AAYA01000012">
    <property type="protein sequence ID" value="EBA06853.1"/>
    <property type="molecule type" value="Genomic_DNA"/>
</dbReference>
<accession>A3K794</accession>
<dbReference type="AlphaFoldDB" id="A3K794"/>
<name>A3K794_SAGS3</name>
<comment type="caution">
    <text evidence="1">The sequence shown here is derived from an EMBL/GenBank/DDBJ whole genome shotgun (WGS) entry which is preliminary data.</text>
</comment>